<accession>A0A1G7TBB2</accession>
<dbReference type="Proteomes" id="UP000199076">
    <property type="component" value="Unassembled WGS sequence"/>
</dbReference>
<dbReference type="GO" id="GO:0019646">
    <property type="term" value="P:aerobic electron transport chain"/>
    <property type="evidence" value="ECO:0007669"/>
    <property type="project" value="InterPro"/>
</dbReference>
<feature type="domain" description="High potential iron-sulfur proteins family profile" evidence="8">
    <location>
        <begin position="68"/>
        <end position="113"/>
    </location>
</feature>
<evidence type="ECO:0000256" key="1">
    <source>
        <dbReference type="ARBA" id="ARBA00022448"/>
    </source>
</evidence>
<evidence type="ECO:0000256" key="5">
    <source>
        <dbReference type="ARBA" id="ARBA00023004"/>
    </source>
</evidence>
<dbReference type="Pfam" id="PF01355">
    <property type="entry name" value="HIPIP"/>
    <property type="match status" value="1"/>
</dbReference>
<sequence length="117" mass="12659">MDESLTPTRRRLLHVLSGMSLVGLAGCASDDPQYEDLQGPVPDEYQTATAQGGTERSVGNLQSKAGVNYHDAQGAAICENCVHYIRDKNDDGLGACSLVEGYIEPNAWCTIYARHTE</sequence>
<protein>
    <submittedName>
        <fullName evidence="9">High potential iron-sulfur protein</fullName>
    </submittedName>
</protein>
<evidence type="ECO:0000256" key="3">
    <source>
        <dbReference type="ARBA" id="ARBA00022723"/>
    </source>
</evidence>
<dbReference type="RefSeq" id="WP_092695383.1">
    <property type="nucleotide sequence ID" value="NZ_JALJCL010000012.1"/>
</dbReference>
<evidence type="ECO:0000256" key="6">
    <source>
        <dbReference type="ARBA" id="ARBA00023014"/>
    </source>
</evidence>
<keyword evidence="5" id="KW-0408">Iron</keyword>
<evidence type="ECO:0000256" key="7">
    <source>
        <dbReference type="SAM" id="MobiDB-lite"/>
    </source>
</evidence>
<proteinExistence type="predicted"/>
<keyword evidence="10" id="KW-1185">Reference proteome</keyword>
<reference evidence="10" key="1">
    <citation type="submission" date="2016-10" db="EMBL/GenBank/DDBJ databases">
        <authorList>
            <person name="Varghese N."/>
            <person name="Submissions S."/>
        </authorList>
    </citation>
    <scope>NUCLEOTIDE SEQUENCE [LARGE SCALE GENOMIC DNA]</scope>
    <source>
        <strain evidence="10">IBRC-M 10760</strain>
    </source>
</reference>
<gene>
    <name evidence="9" type="ORF">SAMN05216218_1243</name>
</gene>
<dbReference type="Gene3D" id="4.10.490.10">
    <property type="entry name" value="High potential iron-sulphur protein"/>
    <property type="match status" value="1"/>
</dbReference>
<evidence type="ECO:0000256" key="2">
    <source>
        <dbReference type="ARBA" id="ARBA00022485"/>
    </source>
</evidence>
<keyword evidence="1" id="KW-0813">Transport</keyword>
<dbReference type="GO" id="GO:0009055">
    <property type="term" value="F:electron transfer activity"/>
    <property type="evidence" value="ECO:0007669"/>
    <property type="project" value="InterPro"/>
</dbReference>
<dbReference type="GO" id="GO:0046872">
    <property type="term" value="F:metal ion binding"/>
    <property type="evidence" value="ECO:0007669"/>
    <property type="project" value="UniProtKB-KW"/>
</dbReference>
<evidence type="ECO:0000313" key="9">
    <source>
        <dbReference type="EMBL" id="SDG31919.1"/>
    </source>
</evidence>
<dbReference type="OrthoDB" id="183484at2157"/>
<keyword evidence="6" id="KW-0411">Iron-sulfur</keyword>
<feature type="region of interest" description="Disordered" evidence="7">
    <location>
        <begin position="33"/>
        <end position="56"/>
    </location>
</feature>
<evidence type="ECO:0000256" key="4">
    <source>
        <dbReference type="ARBA" id="ARBA00022982"/>
    </source>
</evidence>
<dbReference type="AlphaFoldDB" id="A0A1G7TBB2"/>
<feature type="compositionally biased region" description="Polar residues" evidence="7">
    <location>
        <begin position="46"/>
        <end position="56"/>
    </location>
</feature>
<evidence type="ECO:0000313" key="10">
    <source>
        <dbReference type="Proteomes" id="UP000199076"/>
    </source>
</evidence>
<dbReference type="InterPro" id="IPR036369">
    <property type="entry name" value="HIPIP_sf"/>
</dbReference>
<keyword evidence="3" id="KW-0479">Metal-binding</keyword>
<dbReference type="SUPFAM" id="SSF57652">
    <property type="entry name" value="HIPIP (high potential iron protein)"/>
    <property type="match status" value="1"/>
</dbReference>
<keyword evidence="4" id="KW-0249">Electron transport</keyword>
<evidence type="ECO:0000259" key="8">
    <source>
        <dbReference type="Pfam" id="PF01355"/>
    </source>
</evidence>
<name>A0A1G7TBB2_9EURY</name>
<organism evidence="9 10">
    <name type="scientific">Halorientalis regularis</name>
    <dbReference type="NCBI Taxonomy" id="660518"/>
    <lineage>
        <taxon>Archaea</taxon>
        <taxon>Methanobacteriati</taxon>
        <taxon>Methanobacteriota</taxon>
        <taxon>Stenosarchaea group</taxon>
        <taxon>Halobacteria</taxon>
        <taxon>Halobacteriales</taxon>
        <taxon>Haloarculaceae</taxon>
        <taxon>Halorientalis</taxon>
    </lineage>
</organism>
<dbReference type="GO" id="GO:0051539">
    <property type="term" value="F:4 iron, 4 sulfur cluster binding"/>
    <property type="evidence" value="ECO:0007669"/>
    <property type="project" value="UniProtKB-KW"/>
</dbReference>
<keyword evidence="2" id="KW-0004">4Fe-4S</keyword>
<dbReference type="EMBL" id="FNBK01000024">
    <property type="protein sequence ID" value="SDG31919.1"/>
    <property type="molecule type" value="Genomic_DNA"/>
</dbReference>
<dbReference type="InterPro" id="IPR000170">
    <property type="entry name" value="High_potential_FeS_prot"/>
</dbReference>